<evidence type="ECO:0000313" key="2">
    <source>
        <dbReference type="Proteomes" id="UP000032534"/>
    </source>
</evidence>
<protein>
    <submittedName>
        <fullName evidence="1">Uncharacterized protein</fullName>
    </submittedName>
</protein>
<accession>A0A0D7WUF4</accession>
<organism evidence="1 2">
    <name type="scientific">Paenibacillus terrae</name>
    <dbReference type="NCBI Taxonomy" id="159743"/>
    <lineage>
        <taxon>Bacteria</taxon>
        <taxon>Bacillati</taxon>
        <taxon>Bacillota</taxon>
        <taxon>Bacilli</taxon>
        <taxon>Bacillales</taxon>
        <taxon>Paenibacillaceae</taxon>
        <taxon>Paenibacillus</taxon>
    </lineage>
</organism>
<evidence type="ECO:0000313" key="1">
    <source>
        <dbReference type="EMBL" id="KJD42806.1"/>
    </source>
</evidence>
<sequence length="59" mass="6606">MRASLFVFVYPAIYLVSSKGKTISSTNYSAIDDKIEIHIDYEAILAVDLPNGLKKGKYH</sequence>
<gene>
    <name evidence="1" type="ORF">QD47_26140</name>
</gene>
<dbReference type="AlphaFoldDB" id="A0A0D7WUF4"/>
<dbReference type="Proteomes" id="UP000032534">
    <property type="component" value="Unassembled WGS sequence"/>
</dbReference>
<keyword evidence="2" id="KW-1185">Reference proteome</keyword>
<reference evidence="1 2" key="1">
    <citation type="submission" date="2014-11" db="EMBL/GenBank/DDBJ databases">
        <title>Draft Genome Sequences of Paenibacillus polymyxa NRRL B-30509 and Paenibacillus terrae NRRL B-30644, Strains from a Poultry Environment that Produce Tridecaptin A and Paenicidins.</title>
        <authorList>
            <person name="van Belkum M.J."/>
            <person name="Lohans C.T."/>
            <person name="Vederas J.C."/>
        </authorList>
    </citation>
    <scope>NUCLEOTIDE SEQUENCE [LARGE SCALE GENOMIC DNA]</scope>
    <source>
        <strain evidence="1 2">NRRL B-30644</strain>
    </source>
</reference>
<name>A0A0D7WUF4_9BACL</name>
<dbReference type="PATRIC" id="fig|159743.3.peg.5798"/>
<proteinExistence type="predicted"/>
<comment type="caution">
    <text evidence="1">The sequence shown here is derived from an EMBL/GenBank/DDBJ whole genome shotgun (WGS) entry which is preliminary data.</text>
</comment>
<dbReference type="EMBL" id="JTHP01000084">
    <property type="protein sequence ID" value="KJD42806.1"/>
    <property type="molecule type" value="Genomic_DNA"/>
</dbReference>